<comment type="caution">
    <text evidence="1">The sequence shown here is derived from an EMBL/GenBank/DDBJ whole genome shotgun (WGS) entry which is preliminary data.</text>
</comment>
<dbReference type="Proteomes" id="UP000236634">
    <property type="component" value="Unassembled WGS sequence"/>
</dbReference>
<protein>
    <recommendedName>
        <fullName evidence="3">Lipoprotein</fullName>
    </recommendedName>
</protein>
<evidence type="ECO:0000313" key="2">
    <source>
        <dbReference type="Proteomes" id="UP000236634"/>
    </source>
</evidence>
<dbReference type="RefSeq" id="WP_103003489.1">
    <property type="nucleotide sequence ID" value="NZ_JBETXH010000001.1"/>
</dbReference>
<organism evidence="1 2">
    <name type="scientific">Hoylesella timonensis</name>
    <dbReference type="NCBI Taxonomy" id="386414"/>
    <lineage>
        <taxon>Bacteria</taxon>
        <taxon>Pseudomonadati</taxon>
        <taxon>Bacteroidota</taxon>
        <taxon>Bacteroidia</taxon>
        <taxon>Bacteroidales</taxon>
        <taxon>Prevotellaceae</taxon>
        <taxon>Hoylesella</taxon>
    </lineage>
</organism>
<evidence type="ECO:0000313" key="1">
    <source>
        <dbReference type="EMBL" id="PNP94067.1"/>
    </source>
</evidence>
<reference evidence="1 2" key="1">
    <citation type="submission" date="2017-03" db="EMBL/GenBank/DDBJ databases">
        <authorList>
            <person name="Afonso C.L."/>
            <person name="Miller P.J."/>
            <person name="Scott M.A."/>
            <person name="Spackman E."/>
            <person name="Goraichik I."/>
            <person name="Dimitrov K.M."/>
            <person name="Suarez D.L."/>
            <person name="Swayne D.E."/>
        </authorList>
    </citation>
    <scope>NUCLEOTIDE SEQUENCE [LARGE SCALE GENOMIC DNA]</scope>
    <source>
        <strain evidence="1 2">DNF00076</strain>
    </source>
</reference>
<dbReference type="AlphaFoldDB" id="A0A2K0XHR1"/>
<dbReference type="PROSITE" id="PS51257">
    <property type="entry name" value="PROKAR_LIPOPROTEIN"/>
    <property type="match status" value="1"/>
</dbReference>
<dbReference type="EMBL" id="NBAX01000006">
    <property type="protein sequence ID" value="PNP94067.1"/>
    <property type="molecule type" value="Genomic_DNA"/>
</dbReference>
<sequence>MKINHLSPMLALTVFVSFSCTRHPSFKTSTEAIEACKEKLSEVRSCKDADIEKVTKFTAQWQELRDSSYSVFSKDSTVNLKSPIALAYFVISDSMRTELTRLAFSRQRSLQDVMYLKLNTAGERAKIESSDTYKKASEFYASLDKVQTINRLPQILISYNKLLNSTHDFKQESQLLAFIREEDRCFRSLMEHLSNVPTNEMQQLTQKTTRLFDRLYSSVGQKEDEVNDRTMLYLTMRFNRRIMQNAIACREDILNNKKLDQEQRISYRWMLIQPYVSLDSYSTATLTKKQRKELMELSKELPVLLNRLDEKRKTKEEENKLITTLADYFLKSYISATL</sequence>
<accession>A0A2K0XHR1</accession>
<proteinExistence type="predicted"/>
<evidence type="ECO:0008006" key="3">
    <source>
        <dbReference type="Google" id="ProtNLM"/>
    </source>
</evidence>
<gene>
    <name evidence="1" type="ORF">BFS16_07745</name>
</gene>
<name>A0A2K0XHR1_9BACT</name>